<sequence>MKISRISFVAFLGAAFAFTLFLSAVILPNHASALTPSAGSTLTGSSQEFGWNAIPGATNYFIYLGSSVGSKDIYSSGDLSSEVRSVTASPIPTNGQKLYLRVWVKINGSWKYYDFTYWASGVGTKMVSPSAGATITSSSKEFVWSPVPGMTKYAVWLGTTRGGKEIFPLGKENGATVDSSTRITILDIPLSGQFLYLRIFWSPDGLNWSQYQDFVFKASGSIPTSINQIEPAPNTTLAQRVTFKWNAVQGATNYAIWLSNYSNSGKDLQFYSNSSLGAVTKAENILVPKNGQPVYARIWYYVNGAWKSQVFVYRTTGVGLSMTPAHGTTISNVLTPFKWSPVQGATAYSVRVSNSANPVGTNSVIYYGGANGISTGANTAISLDDLLYSPSLPTDGSLVYFRVYWYVPYEANYADWQFQDFVYKTAGGSSPSIVSVSPAPNSSLARSTTFKWNAVTGATSYAFWLGYRYGGSTALSEPIIRDLTLKTSTSKEATVPQNGQPMYVRLWYYKNGGWTSQVFNYTAAGSGITSITPPSGSTLVGTFQDFTWSKPAGAAQYAVSLGTTVGGKDVFDSQTQTITSNTIKINDLELKGRKLYLRIYWWDGTANGNWEYQDFWYKEAGAGGVATSIVSVIPSPNTELPSGDITFQWNAVSGATGYAIWLSTIQNGSKADQFYVDTGLGTETKAVVPGIKIPQNGQTLYARIWYYVNGAWKSQVISYKTKGPGTSMLTPPNGSTLTSSTQKFAWAEISGVDLYSVLVGTSVGGYDIYGNDSNGIDTKYAKEVTVSNIPRDGKRVYLRVYWHKAGGTWNNNFQDFWFTANNAGL</sequence>
<dbReference type="STRING" id="1802306.A3C72_04000"/>
<accession>A0A1G2ME74</accession>
<organism evidence="1 2">
    <name type="scientific">Candidatus Taylorbacteria bacterium RIFCSPHIGHO2_02_FULL_43_32b</name>
    <dbReference type="NCBI Taxonomy" id="1802306"/>
    <lineage>
        <taxon>Bacteria</taxon>
        <taxon>Candidatus Tayloriibacteriota</taxon>
    </lineage>
</organism>
<dbReference type="EMBL" id="MHRK01000057">
    <property type="protein sequence ID" value="OHA22210.1"/>
    <property type="molecule type" value="Genomic_DNA"/>
</dbReference>
<dbReference type="AlphaFoldDB" id="A0A1G2ME74"/>
<evidence type="ECO:0000313" key="1">
    <source>
        <dbReference type="EMBL" id="OHA22210.1"/>
    </source>
</evidence>
<reference evidence="1 2" key="1">
    <citation type="journal article" date="2016" name="Nat. Commun.">
        <title>Thousands of microbial genomes shed light on interconnected biogeochemical processes in an aquifer system.</title>
        <authorList>
            <person name="Anantharaman K."/>
            <person name="Brown C.T."/>
            <person name="Hug L.A."/>
            <person name="Sharon I."/>
            <person name="Castelle C.J."/>
            <person name="Probst A.J."/>
            <person name="Thomas B.C."/>
            <person name="Singh A."/>
            <person name="Wilkins M.J."/>
            <person name="Karaoz U."/>
            <person name="Brodie E.L."/>
            <person name="Williams K.H."/>
            <person name="Hubbard S.S."/>
            <person name="Banfield J.F."/>
        </authorList>
    </citation>
    <scope>NUCLEOTIDE SEQUENCE [LARGE SCALE GENOMIC DNA]</scope>
</reference>
<protein>
    <submittedName>
        <fullName evidence="1">Uncharacterized protein</fullName>
    </submittedName>
</protein>
<comment type="caution">
    <text evidence="1">The sequence shown here is derived from an EMBL/GenBank/DDBJ whole genome shotgun (WGS) entry which is preliminary data.</text>
</comment>
<proteinExistence type="predicted"/>
<name>A0A1G2ME74_9BACT</name>
<gene>
    <name evidence="1" type="ORF">A3C72_04000</name>
</gene>
<dbReference type="Proteomes" id="UP000177130">
    <property type="component" value="Unassembled WGS sequence"/>
</dbReference>
<evidence type="ECO:0000313" key="2">
    <source>
        <dbReference type="Proteomes" id="UP000177130"/>
    </source>
</evidence>